<sequence length="515" mass="58257">MKKTLLSALILAGIHFNSVASDQANFKVNPYLQNPTPTSMTIMWVTTDDKAGELTVSAEGFTETLKSTPTLAKELDYYPTEVEKYFTNQAETQTPYIHRITIDGLKPGTQYQYEVAQGSEKYAAHFTTVPNKDSSVRFVVYSDSETEPESTGKTRRWSEPYGDFDRQYLVDQTVGYQENIRVMLERQPNFIAIAGDLVESGNEQRDWDEFWRHNAGEYNNIASYIPILPALGNHENYPGPDGGMKEYNTELALQAIARYKAYFDVPDNGSKVDAYKDRFYRVDYGPITFITLDTSDGKEDKTDKDTNWRLPGVNAPDFNPGSEQYEWLEKQLADAQKNSQFTFVQFHHVPYSVGPHGFPTGNGGFDNGQDNQSGVPVRILTPLFAKYGVDAVFAGHDEMYEHSLVEGVHFYDTGTGGDGLRGPYFGKDGKYKIDLDNPYQQFLAHLDAPEVWKDKQLVSGGKHYGHMEVNVFQNDQGVWTTEISPVYVFPIMDKEGQVTGWERRVYQDVVTLTAQ</sequence>
<gene>
    <name evidence="6" type="ORF">BIY22_04925</name>
</gene>
<dbReference type="InterPro" id="IPR004843">
    <property type="entry name" value="Calcineurin-like_PHP"/>
</dbReference>
<evidence type="ECO:0000256" key="3">
    <source>
        <dbReference type="SAM" id="SignalP"/>
    </source>
</evidence>
<feature type="compositionally biased region" description="Basic and acidic residues" evidence="2">
    <location>
        <begin position="296"/>
        <end position="307"/>
    </location>
</feature>
<feature type="domain" description="Calcineurin-like phosphoesterase" evidence="4">
    <location>
        <begin position="181"/>
        <end position="397"/>
    </location>
</feature>
<dbReference type="InterPro" id="IPR015914">
    <property type="entry name" value="PAPs_N"/>
</dbReference>
<keyword evidence="1 3" id="KW-0732">Signal</keyword>
<dbReference type="Gene3D" id="3.60.21.10">
    <property type="match status" value="1"/>
</dbReference>
<evidence type="ECO:0000259" key="4">
    <source>
        <dbReference type="Pfam" id="PF00149"/>
    </source>
</evidence>
<evidence type="ECO:0000313" key="6">
    <source>
        <dbReference type="EMBL" id="OLQ90343.1"/>
    </source>
</evidence>
<dbReference type="SUPFAM" id="SSF56300">
    <property type="entry name" value="Metallo-dependent phosphatases"/>
    <property type="match status" value="1"/>
</dbReference>
<feature type="domain" description="Purple acid phosphatase N-terminal" evidence="5">
    <location>
        <begin position="29"/>
        <end position="121"/>
    </location>
</feature>
<dbReference type="InterPro" id="IPR008963">
    <property type="entry name" value="Purple_acid_Pase-like_N"/>
</dbReference>
<dbReference type="EMBL" id="MJMJ01000012">
    <property type="protein sequence ID" value="OLQ90343.1"/>
    <property type="molecule type" value="Genomic_DNA"/>
</dbReference>
<evidence type="ECO:0000259" key="5">
    <source>
        <dbReference type="Pfam" id="PF16656"/>
    </source>
</evidence>
<dbReference type="RefSeq" id="WP_075707863.1">
    <property type="nucleotide sequence ID" value="NZ_MJMJ01000012.1"/>
</dbReference>
<dbReference type="Gene3D" id="2.60.40.380">
    <property type="entry name" value="Purple acid phosphatase-like, N-terminal"/>
    <property type="match status" value="1"/>
</dbReference>
<dbReference type="InterPro" id="IPR039331">
    <property type="entry name" value="PAPs-like"/>
</dbReference>
<dbReference type="GO" id="GO:0003993">
    <property type="term" value="F:acid phosphatase activity"/>
    <property type="evidence" value="ECO:0007669"/>
    <property type="project" value="InterPro"/>
</dbReference>
<accession>A0A1Q9HJ64</accession>
<dbReference type="AlphaFoldDB" id="A0A1Q9HJ64"/>
<dbReference type="Pfam" id="PF00149">
    <property type="entry name" value="Metallophos"/>
    <property type="match status" value="1"/>
</dbReference>
<name>A0A1Q9HJ64_9VIBR</name>
<feature type="region of interest" description="Disordered" evidence="2">
    <location>
        <begin position="296"/>
        <end position="315"/>
    </location>
</feature>
<dbReference type="STRING" id="1381081.BIY22_04925"/>
<dbReference type="PANTHER" id="PTHR22953:SF153">
    <property type="entry name" value="PURPLE ACID PHOSPHATASE"/>
    <property type="match status" value="1"/>
</dbReference>
<evidence type="ECO:0008006" key="8">
    <source>
        <dbReference type="Google" id="ProtNLM"/>
    </source>
</evidence>
<reference evidence="6 7" key="1">
    <citation type="submission" date="2016-09" db="EMBL/GenBank/DDBJ databases">
        <title>Genomic Taxonomy of the Vibrionaceae.</title>
        <authorList>
            <person name="Gonzalez-Castillo A."/>
            <person name="Gomez-Gil B."/>
            <person name="Enciso-Ibarra K."/>
        </authorList>
    </citation>
    <scope>NUCLEOTIDE SEQUENCE [LARGE SCALE GENOMIC DNA]</scope>
    <source>
        <strain evidence="6 7">CAIM 703</strain>
    </source>
</reference>
<dbReference type="GO" id="GO:0046872">
    <property type="term" value="F:metal ion binding"/>
    <property type="evidence" value="ECO:0007669"/>
    <property type="project" value="InterPro"/>
</dbReference>
<protein>
    <recommendedName>
        <fullName evidence="8">Metallophosphoesterase</fullName>
    </recommendedName>
</protein>
<dbReference type="PANTHER" id="PTHR22953">
    <property type="entry name" value="ACID PHOSPHATASE RELATED"/>
    <property type="match status" value="1"/>
</dbReference>
<comment type="caution">
    <text evidence="6">The sequence shown here is derived from an EMBL/GenBank/DDBJ whole genome shotgun (WGS) entry which is preliminary data.</text>
</comment>
<dbReference type="Pfam" id="PF16656">
    <property type="entry name" value="Pur_ac_phosph_N"/>
    <property type="match status" value="1"/>
</dbReference>
<dbReference type="Proteomes" id="UP000186313">
    <property type="component" value="Unassembled WGS sequence"/>
</dbReference>
<feature type="signal peptide" evidence="3">
    <location>
        <begin position="1"/>
        <end position="20"/>
    </location>
</feature>
<evidence type="ECO:0000313" key="7">
    <source>
        <dbReference type="Proteomes" id="UP000186313"/>
    </source>
</evidence>
<dbReference type="SUPFAM" id="SSF49363">
    <property type="entry name" value="Purple acid phosphatase, N-terminal domain"/>
    <property type="match status" value="1"/>
</dbReference>
<dbReference type="OrthoDB" id="9804511at2"/>
<dbReference type="InterPro" id="IPR029052">
    <property type="entry name" value="Metallo-depent_PP-like"/>
</dbReference>
<evidence type="ECO:0000256" key="2">
    <source>
        <dbReference type="SAM" id="MobiDB-lite"/>
    </source>
</evidence>
<organism evidence="6 7">
    <name type="scientific">Vibrio panuliri</name>
    <dbReference type="NCBI Taxonomy" id="1381081"/>
    <lineage>
        <taxon>Bacteria</taxon>
        <taxon>Pseudomonadati</taxon>
        <taxon>Pseudomonadota</taxon>
        <taxon>Gammaproteobacteria</taxon>
        <taxon>Vibrionales</taxon>
        <taxon>Vibrionaceae</taxon>
        <taxon>Vibrio</taxon>
    </lineage>
</organism>
<feature type="chain" id="PRO_5012232287" description="Metallophosphoesterase" evidence="3">
    <location>
        <begin position="21"/>
        <end position="515"/>
    </location>
</feature>
<evidence type="ECO:0000256" key="1">
    <source>
        <dbReference type="ARBA" id="ARBA00022729"/>
    </source>
</evidence>
<proteinExistence type="predicted"/>